<keyword evidence="12" id="KW-0675">Receptor</keyword>
<evidence type="ECO:0000259" key="15">
    <source>
        <dbReference type="Pfam" id="PF08263"/>
    </source>
</evidence>
<organism evidence="16 17">
    <name type="scientific">Acer yangbiense</name>
    <dbReference type="NCBI Taxonomy" id="1000413"/>
    <lineage>
        <taxon>Eukaryota</taxon>
        <taxon>Viridiplantae</taxon>
        <taxon>Streptophyta</taxon>
        <taxon>Embryophyta</taxon>
        <taxon>Tracheophyta</taxon>
        <taxon>Spermatophyta</taxon>
        <taxon>Magnoliopsida</taxon>
        <taxon>eudicotyledons</taxon>
        <taxon>Gunneridae</taxon>
        <taxon>Pentapetalae</taxon>
        <taxon>rosids</taxon>
        <taxon>malvids</taxon>
        <taxon>Sapindales</taxon>
        <taxon>Sapindaceae</taxon>
        <taxon>Hippocastanoideae</taxon>
        <taxon>Acereae</taxon>
        <taxon>Acer</taxon>
    </lineage>
</organism>
<evidence type="ECO:0000256" key="2">
    <source>
        <dbReference type="ARBA" id="ARBA00004479"/>
    </source>
</evidence>
<dbReference type="SMART" id="SM00369">
    <property type="entry name" value="LRR_TYP"/>
    <property type="match status" value="4"/>
</dbReference>
<proteinExistence type="predicted"/>
<evidence type="ECO:0000256" key="8">
    <source>
        <dbReference type="ARBA" id="ARBA00022741"/>
    </source>
</evidence>
<evidence type="ECO:0000256" key="6">
    <source>
        <dbReference type="ARBA" id="ARBA00022729"/>
    </source>
</evidence>
<dbReference type="EMBL" id="VAHF01000013">
    <property type="protein sequence ID" value="TXG47545.1"/>
    <property type="molecule type" value="Genomic_DNA"/>
</dbReference>
<comment type="subcellular location">
    <subcellularLocation>
        <location evidence="1">Cell membrane</location>
    </subcellularLocation>
    <subcellularLocation>
        <location evidence="2">Membrane</location>
        <topology evidence="2">Single-pass type I membrane protein</topology>
    </subcellularLocation>
</comment>
<keyword evidence="17" id="KW-1185">Reference proteome</keyword>
<name>A0A5C7GSJ4_9ROSI</name>
<keyword evidence="3" id="KW-1003">Cell membrane</keyword>
<dbReference type="Pfam" id="PF08263">
    <property type="entry name" value="LRRNT_2"/>
    <property type="match status" value="2"/>
</dbReference>
<evidence type="ECO:0000256" key="5">
    <source>
        <dbReference type="ARBA" id="ARBA00022692"/>
    </source>
</evidence>
<evidence type="ECO:0000256" key="9">
    <source>
        <dbReference type="ARBA" id="ARBA00022840"/>
    </source>
</evidence>
<feature type="domain" description="Leucine-rich repeat-containing N-terminal plant-type" evidence="15">
    <location>
        <begin position="388"/>
        <end position="427"/>
    </location>
</feature>
<dbReference type="InterPro" id="IPR001611">
    <property type="entry name" value="Leu-rich_rpt"/>
</dbReference>
<evidence type="ECO:0000313" key="17">
    <source>
        <dbReference type="Proteomes" id="UP000323000"/>
    </source>
</evidence>
<keyword evidence="10 14" id="KW-1133">Transmembrane helix</keyword>
<gene>
    <name evidence="16" type="ORF">EZV62_026839</name>
</gene>
<accession>A0A5C7GSJ4</accession>
<keyword evidence="7" id="KW-0677">Repeat</keyword>
<keyword evidence="5 14" id="KW-0812">Transmembrane</keyword>
<feature type="transmembrane region" description="Helical" evidence="14">
    <location>
        <begin position="12"/>
        <end position="32"/>
    </location>
</feature>
<dbReference type="AlphaFoldDB" id="A0A5C7GSJ4"/>
<dbReference type="GO" id="GO:0005524">
    <property type="term" value="F:ATP binding"/>
    <property type="evidence" value="ECO:0007669"/>
    <property type="project" value="UniProtKB-KW"/>
</dbReference>
<keyword evidence="4" id="KW-0433">Leucine-rich repeat</keyword>
<dbReference type="PANTHER" id="PTHR48060">
    <property type="entry name" value="DNA DAMAGE-REPAIR/TOLERATION PROTEIN DRT100"/>
    <property type="match status" value="1"/>
</dbReference>
<dbReference type="Proteomes" id="UP000323000">
    <property type="component" value="Chromosome 13"/>
</dbReference>
<dbReference type="FunFam" id="3.80.10.10:FF:000101">
    <property type="entry name" value="LRR receptor-like serine/threonine-protein kinase ERECTA"/>
    <property type="match status" value="1"/>
</dbReference>
<evidence type="ECO:0000256" key="13">
    <source>
        <dbReference type="ARBA" id="ARBA00023180"/>
    </source>
</evidence>
<keyword evidence="13" id="KW-0325">Glycoprotein</keyword>
<protein>
    <recommendedName>
        <fullName evidence="15">Leucine-rich repeat-containing N-terminal plant-type domain-containing protein</fullName>
    </recommendedName>
</protein>
<evidence type="ECO:0000256" key="1">
    <source>
        <dbReference type="ARBA" id="ARBA00004236"/>
    </source>
</evidence>
<dbReference type="Gene3D" id="3.80.10.10">
    <property type="entry name" value="Ribonuclease Inhibitor"/>
    <property type="match status" value="3"/>
</dbReference>
<dbReference type="InterPro" id="IPR003591">
    <property type="entry name" value="Leu-rich_rpt_typical-subtyp"/>
</dbReference>
<evidence type="ECO:0000256" key="14">
    <source>
        <dbReference type="SAM" id="Phobius"/>
    </source>
</evidence>
<dbReference type="PANTHER" id="PTHR48060:SF21">
    <property type="entry name" value="L DOMAIN-LIKE PROTEIN"/>
    <property type="match status" value="1"/>
</dbReference>
<dbReference type="InterPro" id="IPR053211">
    <property type="entry name" value="DNA_repair-toleration"/>
</dbReference>
<evidence type="ECO:0000256" key="4">
    <source>
        <dbReference type="ARBA" id="ARBA00022614"/>
    </source>
</evidence>
<keyword evidence="8" id="KW-0547">Nucleotide-binding</keyword>
<evidence type="ECO:0000313" key="16">
    <source>
        <dbReference type="EMBL" id="TXG47545.1"/>
    </source>
</evidence>
<evidence type="ECO:0000256" key="11">
    <source>
        <dbReference type="ARBA" id="ARBA00023136"/>
    </source>
</evidence>
<reference evidence="17" key="1">
    <citation type="journal article" date="2019" name="Gigascience">
        <title>De novo genome assembly of the endangered Acer yangbiense, a plant species with extremely small populations endemic to Yunnan Province, China.</title>
        <authorList>
            <person name="Yang J."/>
            <person name="Wariss H.M."/>
            <person name="Tao L."/>
            <person name="Zhang R."/>
            <person name="Yun Q."/>
            <person name="Hollingsworth P."/>
            <person name="Dao Z."/>
            <person name="Luo G."/>
            <person name="Guo H."/>
            <person name="Ma Y."/>
            <person name="Sun W."/>
        </authorList>
    </citation>
    <scope>NUCLEOTIDE SEQUENCE [LARGE SCALE GENOMIC DNA]</scope>
    <source>
        <strain evidence="17">cv. Malutang</strain>
    </source>
</reference>
<dbReference type="Pfam" id="PF13855">
    <property type="entry name" value="LRR_8"/>
    <property type="match status" value="1"/>
</dbReference>
<dbReference type="InterPro" id="IPR013210">
    <property type="entry name" value="LRR_N_plant-typ"/>
</dbReference>
<keyword evidence="9" id="KW-0067">ATP-binding</keyword>
<evidence type="ECO:0000256" key="10">
    <source>
        <dbReference type="ARBA" id="ARBA00022989"/>
    </source>
</evidence>
<dbReference type="FunFam" id="3.80.10.10:FF:000299">
    <property type="entry name" value="Piriformospora indica-insensitive protein 2"/>
    <property type="match status" value="1"/>
</dbReference>
<dbReference type="GO" id="GO:0005886">
    <property type="term" value="C:plasma membrane"/>
    <property type="evidence" value="ECO:0007669"/>
    <property type="project" value="UniProtKB-SubCell"/>
</dbReference>
<dbReference type="OrthoDB" id="1743210at2759"/>
<dbReference type="Pfam" id="PF00560">
    <property type="entry name" value="LRR_1"/>
    <property type="match status" value="2"/>
</dbReference>
<keyword evidence="11 14" id="KW-0472">Membrane</keyword>
<dbReference type="InterPro" id="IPR032675">
    <property type="entry name" value="LRR_dom_sf"/>
</dbReference>
<keyword evidence="6" id="KW-0732">Signal</keyword>
<sequence length="499" mass="55481">MIIHALMETTTCFLNGLLSIILVYSAMAFLAIQATNTTTDQSSLLALKAHITHDPHNLLANNWTTTSTSVCNWVGITCDSQNNRVAALNLTSMNLTGTIPPQIGNLSFLVQLSLRNNSFHGSLPIELVQLRRLEILHLGNNSFQGDIPSWLGSLPKLQILNLFGTIPPTIFNLSSLDTIDLSMNSLSGSLPDDMCQYLPALQRLILHHNQLEGSIPSSLWQCKELLRISLDNNKFTGTIPRNIGKLSLLKELYLDTNDLEGELPAELGSLHALQILTTGDNHITGALSGRKLLGRTYTKKSSKLYLALGNRTKREQLDWKVQVIKAFKCREFIDNRRRDTIKKECSIRTAGNEIASLMETTCFLTGVSIILVYSEMAFLAIEATNITTDQSSLLALKAHITHDPHNLLANNWTASTSVCNWVGITCDSQNNSHSLESYLSESYRHHSAHIGNLSFLVQLRLINNSFHGSLPVDIVHLRRLEILYLGYNTFQGEIAWLLA</sequence>
<evidence type="ECO:0000256" key="12">
    <source>
        <dbReference type="ARBA" id="ARBA00023170"/>
    </source>
</evidence>
<evidence type="ECO:0000256" key="3">
    <source>
        <dbReference type="ARBA" id="ARBA00022475"/>
    </source>
</evidence>
<dbReference type="SUPFAM" id="SSF52058">
    <property type="entry name" value="L domain-like"/>
    <property type="match status" value="2"/>
</dbReference>
<evidence type="ECO:0000256" key="7">
    <source>
        <dbReference type="ARBA" id="ARBA00022737"/>
    </source>
</evidence>
<feature type="domain" description="Leucine-rich repeat-containing N-terminal plant-type" evidence="15">
    <location>
        <begin position="39"/>
        <end position="79"/>
    </location>
</feature>
<comment type="caution">
    <text evidence="16">The sequence shown here is derived from an EMBL/GenBank/DDBJ whole genome shotgun (WGS) entry which is preliminary data.</text>
</comment>